<dbReference type="InterPro" id="IPR036661">
    <property type="entry name" value="Luciferase-like_sf"/>
</dbReference>
<evidence type="ECO:0000313" key="1">
    <source>
        <dbReference type="EMBL" id="BDT98974.1"/>
    </source>
</evidence>
<accession>A0ABM8CVH0</accession>
<keyword evidence="2" id="KW-1185">Reference proteome</keyword>
<dbReference type="Gene3D" id="3.20.20.30">
    <property type="entry name" value="Luciferase-like domain"/>
    <property type="match status" value="1"/>
</dbReference>
<dbReference type="EMBL" id="AP026978">
    <property type="protein sequence ID" value="BDT98974.1"/>
    <property type="molecule type" value="Genomic_DNA"/>
</dbReference>
<organism evidence="1 2">
    <name type="scientific">Nocardia sputorum</name>
    <dbReference type="NCBI Taxonomy" id="2984338"/>
    <lineage>
        <taxon>Bacteria</taxon>
        <taxon>Bacillati</taxon>
        <taxon>Actinomycetota</taxon>
        <taxon>Actinomycetes</taxon>
        <taxon>Mycobacteriales</taxon>
        <taxon>Nocardiaceae</taxon>
        <taxon>Nocardia</taxon>
    </lineage>
</organism>
<gene>
    <name evidence="1" type="ORF">IFM12276_20030</name>
</gene>
<name>A0ABM8CVH0_9NOCA</name>
<dbReference type="SUPFAM" id="SSF51679">
    <property type="entry name" value="Bacterial luciferase-like"/>
    <property type="match status" value="1"/>
</dbReference>
<evidence type="ECO:0000313" key="2">
    <source>
        <dbReference type="Proteomes" id="UP001317870"/>
    </source>
</evidence>
<reference evidence="1 2" key="1">
    <citation type="submission" date="2022-11" db="EMBL/GenBank/DDBJ databases">
        <title>Genome Sequencing of Nocardia sp. ON39_IFM12276 and assembly.</title>
        <authorList>
            <person name="Shimojima M."/>
            <person name="Toyokawa M."/>
            <person name="Uesaka K."/>
        </authorList>
    </citation>
    <scope>NUCLEOTIDE SEQUENCE [LARGE SCALE GENOMIC DNA]</scope>
    <source>
        <strain evidence="1 2">IFM 12276</strain>
    </source>
</reference>
<dbReference type="Proteomes" id="UP001317870">
    <property type="component" value="Chromosome"/>
</dbReference>
<proteinExistence type="predicted"/>
<sequence>MYAWPTPVQRPHPPIFLGGGQAAAERAIRHGVGWLPVAVSDPAAIPAQLSALHGNDLPVTVAFVATDRALIDGYAESGAQRLLFSLPTLPESETLRALDDIAKLAGHHLG</sequence>
<protein>
    <recommendedName>
        <fullName evidence="3">LLM class flavin-dependent oxidoreductase</fullName>
    </recommendedName>
</protein>
<evidence type="ECO:0008006" key="3">
    <source>
        <dbReference type="Google" id="ProtNLM"/>
    </source>
</evidence>